<evidence type="ECO:0000313" key="1">
    <source>
        <dbReference type="EMBL" id="KAJ4442494.1"/>
    </source>
</evidence>
<name>A0ABQ8T7L1_PERAM</name>
<gene>
    <name evidence="1" type="ORF">ANN_04080</name>
</gene>
<protein>
    <submittedName>
        <fullName evidence="1">Uncharacterized protein</fullName>
    </submittedName>
</protein>
<proteinExistence type="predicted"/>
<comment type="caution">
    <text evidence="1">The sequence shown here is derived from an EMBL/GenBank/DDBJ whole genome shotgun (WGS) entry which is preliminary data.</text>
</comment>
<dbReference type="EMBL" id="JAJSOF020000013">
    <property type="protein sequence ID" value="KAJ4442494.1"/>
    <property type="molecule type" value="Genomic_DNA"/>
</dbReference>
<reference evidence="1 2" key="1">
    <citation type="journal article" date="2022" name="Allergy">
        <title>Genome assembly and annotation of Periplaneta americana reveal a comprehensive cockroach allergen profile.</title>
        <authorList>
            <person name="Wang L."/>
            <person name="Xiong Q."/>
            <person name="Saelim N."/>
            <person name="Wang L."/>
            <person name="Nong W."/>
            <person name="Wan A.T."/>
            <person name="Shi M."/>
            <person name="Liu X."/>
            <person name="Cao Q."/>
            <person name="Hui J.H.L."/>
            <person name="Sookrung N."/>
            <person name="Leung T.F."/>
            <person name="Tungtrongchitr A."/>
            <person name="Tsui S.K.W."/>
        </authorList>
    </citation>
    <scope>NUCLEOTIDE SEQUENCE [LARGE SCALE GENOMIC DNA]</scope>
    <source>
        <strain evidence="1">PWHHKU_190912</strain>
    </source>
</reference>
<keyword evidence="2" id="KW-1185">Reference proteome</keyword>
<evidence type="ECO:0000313" key="2">
    <source>
        <dbReference type="Proteomes" id="UP001148838"/>
    </source>
</evidence>
<organism evidence="1 2">
    <name type="scientific">Periplaneta americana</name>
    <name type="common">American cockroach</name>
    <name type="synonym">Blatta americana</name>
    <dbReference type="NCBI Taxonomy" id="6978"/>
    <lineage>
        <taxon>Eukaryota</taxon>
        <taxon>Metazoa</taxon>
        <taxon>Ecdysozoa</taxon>
        <taxon>Arthropoda</taxon>
        <taxon>Hexapoda</taxon>
        <taxon>Insecta</taxon>
        <taxon>Pterygota</taxon>
        <taxon>Neoptera</taxon>
        <taxon>Polyneoptera</taxon>
        <taxon>Dictyoptera</taxon>
        <taxon>Blattodea</taxon>
        <taxon>Blattoidea</taxon>
        <taxon>Blattidae</taxon>
        <taxon>Blattinae</taxon>
        <taxon>Periplaneta</taxon>
    </lineage>
</organism>
<accession>A0ABQ8T7L1</accession>
<sequence>MAAQLRNREATVLHDALPHQLNTIIIDEGRSTTALFIMDILTTFGKLPTPATHHLLTHDVRPIDLTELPMNFNWRNALCIKELYHRPNLAGGGEGIRASISDHCCHATGTRRDLSGWHMIDTYPLVLHSVDMPSPFQSSEFDDTNQNVFRNASPRHDVTAEDFQNDTSRYKQIIRRPKTERQMIRTFIGKQTETT</sequence>
<dbReference type="Proteomes" id="UP001148838">
    <property type="component" value="Unassembled WGS sequence"/>
</dbReference>